<organism evidence="2 3">
    <name type="scientific">Photobacterium lipolyticum</name>
    <dbReference type="NCBI Taxonomy" id="266810"/>
    <lineage>
        <taxon>Bacteria</taxon>
        <taxon>Pseudomonadati</taxon>
        <taxon>Pseudomonadota</taxon>
        <taxon>Gammaproteobacteria</taxon>
        <taxon>Vibrionales</taxon>
        <taxon>Vibrionaceae</taxon>
        <taxon>Photobacterium</taxon>
    </lineage>
</organism>
<evidence type="ECO:0000259" key="1">
    <source>
        <dbReference type="SMART" id="SM00382"/>
    </source>
</evidence>
<dbReference type="PANTHER" id="PTHR43581">
    <property type="entry name" value="ATP/GTP PHOSPHATASE"/>
    <property type="match status" value="1"/>
</dbReference>
<dbReference type="InterPro" id="IPR027417">
    <property type="entry name" value="P-loop_NTPase"/>
</dbReference>
<feature type="domain" description="AAA+ ATPase" evidence="1">
    <location>
        <begin position="190"/>
        <end position="444"/>
    </location>
</feature>
<dbReference type="Gene3D" id="3.40.50.300">
    <property type="entry name" value="P-loop containing nucleotide triphosphate hydrolases"/>
    <property type="match status" value="1"/>
</dbReference>
<gene>
    <name evidence="2" type="ORF">C9I89_04110</name>
</gene>
<evidence type="ECO:0000313" key="2">
    <source>
        <dbReference type="EMBL" id="PSW06726.1"/>
    </source>
</evidence>
<name>A0A2T3N2Y6_9GAMM</name>
<keyword evidence="3" id="KW-1185">Reference proteome</keyword>
<sequence length="523" mass="59127">MSLSFRCLRQGTSVPSTANSILLLEPDNWDDYSHKTLFSLYLFDNKGQRHELGNTKIGYTSQSEGWTLEHLPESFFELPTSFFSLGQDADFYRAVFKASSETTFSIKDILAPLRDVSFSAENLRVAEQHSVFRVSILRTVDHSSIAHQFSRILRDEAPLSSYAFRYQRNHESDFSEISLNFETTPETEPPTNIHILIGRNGVGKTTILNQMVDTLIPERSAFGTKGAFYDLNAWGNPPIPQDYFAGVVSVSFSAFDTFIPPRNRGEHHSGIRYRYVGLKKEALEGQWALKDNEDLGQDCANSLKLCLALKSKRARWLKAVDTLRSDPNFSEMPLEDLIDRFDRDTSEQKSNFEADAKHLFSRMSSGHCIVLLTVTSLIETVEEKTLVLIDEPESHLHPPLLSAFTRALSNLLKNRNGVAIIATHSPVVLQEVPKSCVSIINRSRLNSRVDRPNIETFAENVGVLTREVFELEVSKSGFHNLLEESVQQGGTYESIISTYNHQLGFEGKAILRSMFFNRNRSGR</sequence>
<dbReference type="GO" id="GO:0016887">
    <property type="term" value="F:ATP hydrolysis activity"/>
    <property type="evidence" value="ECO:0007669"/>
    <property type="project" value="InterPro"/>
</dbReference>
<dbReference type="SMART" id="SM00382">
    <property type="entry name" value="AAA"/>
    <property type="match status" value="1"/>
</dbReference>
<proteinExistence type="predicted"/>
<dbReference type="InterPro" id="IPR003593">
    <property type="entry name" value="AAA+_ATPase"/>
</dbReference>
<evidence type="ECO:0000313" key="3">
    <source>
        <dbReference type="Proteomes" id="UP000240904"/>
    </source>
</evidence>
<dbReference type="EMBL" id="PYMC01000002">
    <property type="protein sequence ID" value="PSW06726.1"/>
    <property type="molecule type" value="Genomic_DNA"/>
</dbReference>
<dbReference type="InterPro" id="IPR003959">
    <property type="entry name" value="ATPase_AAA_core"/>
</dbReference>
<dbReference type="Pfam" id="PF13304">
    <property type="entry name" value="AAA_21"/>
    <property type="match status" value="1"/>
</dbReference>
<dbReference type="InterPro" id="IPR051396">
    <property type="entry name" value="Bact_Antivir_Def_Nuclease"/>
</dbReference>
<protein>
    <recommendedName>
        <fullName evidence="1">AAA+ ATPase domain-containing protein</fullName>
    </recommendedName>
</protein>
<dbReference type="PANTHER" id="PTHR43581:SF2">
    <property type="entry name" value="EXCINUCLEASE ATPASE SUBUNIT"/>
    <property type="match status" value="1"/>
</dbReference>
<accession>A0A2T3N2Y6</accession>
<dbReference type="Proteomes" id="UP000240904">
    <property type="component" value="Unassembled WGS sequence"/>
</dbReference>
<reference evidence="2 3" key="1">
    <citation type="submission" date="2018-03" db="EMBL/GenBank/DDBJ databases">
        <title>Whole genome sequencing of Histamine producing bacteria.</title>
        <authorList>
            <person name="Butler K."/>
        </authorList>
    </citation>
    <scope>NUCLEOTIDE SEQUENCE [LARGE SCALE GENOMIC DNA]</scope>
    <source>
        <strain evidence="2 3">DSM 16190</strain>
    </source>
</reference>
<dbReference type="AlphaFoldDB" id="A0A2T3N2Y6"/>
<dbReference type="OrthoDB" id="7024727at2"/>
<comment type="caution">
    <text evidence="2">The sequence shown here is derived from an EMBL/GenBank/DDBJ whole genome shotgun (WGS) entry which is preliminary data.</text>
</comment>
<dbReference type="GO" id="GO:0005524">
    <property type="term" value="F:ATP binding"/>
    <property type="evidence" value="ECO:0007669"/>
    <property type="project" value="InterPro"/>
</dbReference>
<dbReference type="SUPFAM" id="SSF52540">
    <property type="entry name" value="P-loop containing nucleoside triphosphate hydrolases"/>
    <property type="match status" value="1"/>
</dbReference>